<name>A0A9P8PJQ7_WICPI</name>
<proteinExistence type="predicted"/>
<accession>A0A9P8PJQ7</accession>
<protein>
    <submittedName>
        <fullName evidence="1">Uncharacterized protein</fullName>
    </submittedName>
</protein>
<reference evidence="1" key="1">
    <citation type="journal article" date="2021" name="Open Biol.">
        <title>Shared evolutionary footprints suggest mitochondrial oxidative damage underlies multiple complex I losses in fungi.</title>
        <authorList>
            <person name="Schikora-Tamarit M.A."/>
            <person name="Marcet-Houben M."/>
            <person name="Nosek J."/>
            <person name="Gabaldon T."/>
        </authorList>
    </citation>
    <scope>NUCLEOTIDE SEQUENCE</scope>
    <source>
        <strain evidence="1">CBS2887</strain>
    </source>
</reference>
<gene>
    <name evidence="1" type="ORF">WICPIJ_009806</name>
</gene>
<reference evidence="1" key="2">
    <citation type="submission" date="2021-01" db="EMBL/GenBank/DDBJ databases">
        <authorList>
            <person name="Schikora-Tamarit M.A."/>
        </authorList>
    </citation>
    <scope>NUCLEOTIDE SEQUENCE</scope>
    <source>
        <strain evidence="1">CBS2887</strain>
    </source>
</reference>
<dbReference type="EMBL" id="JAEUBG010005651">
    <property type="protein sequence ID" value="KAH3673418.1"/>
    <property type="molecule type" value="Genomic_DNA"/>
</dbReference>
<organism evidence="1 2">
    <name type="scientific">Wickerhamomyces pijperi</name>
    <name type="common">Yeast</name>
    <name type="synonym">Pichia pijperi</name>
    <dbReference type="NCBI Taxonomy" id="599730"/>
    <lineage>
        <taxon>Eukaryota</taxon>
        <taxon>Fungi</taxon>
        <taxon>Dikarya</taxon>
        <taxon>Ascomycota</taxon>
        <taxon>Saccharomycotina</taxon>
        <taxon>Saccharomycetes</taxon>
        <taxon>Phaffomycetales</taxon>
        <taxon>Wickerhamomycetaceae</taxon>
        <taxon>Wickerhamomyces</taxon>
    </lineage>
</organism>
<sequence length="81" mass="8876">MVKLVLMPLTNKAVLIWEANTEEEEEPLFKACPTMTKVSALEGINLENWSTLKGTGDLMAMTPALSYSSTTLENNSLSTEP</sequence>
<comment type="caution">
    <text evidence="1">The sequence shown here is derived from an EMBL/GenBank/DDBJ whole genome shotgun (WGS) entry which is preliminary data.</text>
</comment>
<dbReference type="Proteomes" id="UP000774326">
    <property type="component" value="Unassembled WGS sequence"/>
</dbReference>
<dbReference type="AlphaFoldDB" id="A0A9P8PJQ7"/>
<evidence type="ECO:0000313" key="2">
    <source>
        <dbReference type="Proteomes" id="UP000774326"/>
    </source>
</evidence>
<evidence type="ECO:0000313" key="1">
    <source>
        <dbReference type="EMBL" id="KAH3673418.1"/>
    </source>
</evidence>
<keyword evidence="2" id="KW-1185">Reference proteome</keyword>